<gene>
    <name evidence="2" type="ORF">K7432_009015</name>
</gene>
<keyword evidence="3" id="KW-1185">Reference proteome</keyword>
<organism evidence="2 3">
    <name type="scientific">Basidiobolus ranarum</name>
    <dbReference type="NCBI Taxonomy" id="34480"/>
    <lineage>
        <taxon>Eukaryota</taxon>
        <taxon>Fungi</taxon>
        <taxon>Fungi incertae sedis</taxon>
        <taxon>Zoopagomycota</taxon>
        <taxon>Entomophthoromycotina</taxon>
        <taxon>Basidiobolomycetes</taxon>
        <taxon>Basidiobolales</taxon>
        <taxon>Basidiobolaceae</taxon>
        <taxon>Basidiobolus</taxon>
    </lineage>
</organism>
<reference evidence="2 3" key="1">
    <citation type="submission" date="2023-04" db="EMBL/GenBank/DDBJ databases">
        <title>Genome of Basidiobolus ranarum AG-B5.</title>
        <authorList>
            <person name="Stajich J.E."/>
            <person name="Carter-House D."/>
            <person name="Gryganskyi A."/>
        </authorList>
    </citation>
    <scope>NUCLEOTIDE SEQUENCE [LARGE SCALE GENOMIC DNA]</scope>
    <source>
        <strain evidence="2 3">AG-B5</strain>
    </source>
</reference>
<dbReference type="PANTHER" id="PTHR11188:SF17">
    <property type="entry name" value="FI21816P1"/>
    <property type="match status" value="1"/>
</dbReference>
<dbReference type="InterPro" id="IPR014752">
    <property type="entry name" value="Arrestin-like_C"/>
</dbReference>
<protein>
    <recommendedName>
        <fullName evidence="1">Arrestin C-terminal-like domain-containing protein</fullName>
    </recommendedName>
</protein>
<dbReference type="InterPro" id="IPR014756">
    <property type="entry name" value="Ig_E-set"/>
</dbReference>
<evidence type="ECO:0000313" key="3">
    <source>
        <dbReference type="Proteomes" id="UP001479436"/>
    </source>
</evidence>
<dbReference type="Pfam" id="PF02752">
    <property type="entry name" value="Arrestin_C"/>
    <property type="match status" value="1"/>
</dbReference>
<dbReference type="EMBL" id="JASJQH010007407">
    <property type="protein sequence ID" value="KAK9709489.1"/>
    <property type="molecule type" value="Genomic_DNA"/>
</dbReference>
<dbReference type="Gene3D" id="2.60.40.640">
    <property type="match status" value="2"/>
</dbReference>
<evidence type="ECO:0000313" key="2">
    <source>
        <dbReference type="EMBL" id="KAK9709489.1"/>
    </source>
</evidence>
<dbReference type="SMART" id="SM01017">
    <property type="entry name" value="Arrestin_C"/>
    <property type="match status" value="1"/>
</dbReference>
<accession>A0ABR2VXT1</accession>
<sequence>MAIRMEIIPSEDQVTLHGPPAESGGVVLEGKVVIYLLEETKVKSLSLKLTGKAKASWKCTYNGKTHVRHAKREIIKMVKPLLPLKSEPHVLPPGKHEFAFELPFEGSLPETVHVKNGCIQYMLKAIADRPFPKRKSTQRHEIPIVRFSFPGSVSHLQPINVHDVWNDNIPYEISLPVKSFGLGDIIPVTIKLFPEVKDATFKSISCHLKECVTYCKPESGRFKVERQWLNFTTDSDDLSGIFEKTLHLPIPSESDSIHYDCSTELIKIQHKLKMRVEIDSLEEGEKAFYVEFPIIIMAESNNGPDQSLPVYTAEWFPNVCARRMSLPPSYDCVSTSQSTVMTAP</sequence>
<evidence type="ECO:0000259" key="1">
    <source>
        <dbReference type="SMART" id="SM01017"/>
    </source>
</evidence>
<comment type="caution">
    <text evidence="2">The sequence shown here is derived from an EMBL/GenBank/DDBJ whole genome shotgun (WGS) entry which is preliminary data.</text>
</comment>
<dbReference type="InterPro" id="IPR011022">
    <property type="entry name" value="Arrestin_C-like"/>
</dbReference>
<dbReference type="PANTHER" id="PTHR11188">
    <property type="entry name" value="ARRESTIN DOMAIN CONTAINING PROTEIN"/>
    <property type="match status" value="1"/>
</dbReference>
<feature type="domain" description="Arrestin C-terminal-like" evidence="1">
    <location>
        <begin position="165"/>
        <end position="301"/>
    </location>
</feature>
<dbReference type="InterPro" id="IPR011021">
    <property type="entry name" value="Arrestin-like_N"/>
</dbReference>
<proteinExistence type="predicted"/>
<dbReference type="Pfam" id="PF00339">
    <property type="entry name" value="Arrestin_N"/>
    <property type="match status" value="1"/>
</dbReference>
<dbReference type="SUPFAM" id="SSF81296">
    <property type="entry name" value="E set domains"/>
    <property type="match status" value="1"/>
</dbReference>
<name>A0ABR2VXT1_9FUNG</name>
<dbReference type="InterPro" id="IPR050357">
    <property type="entry name" value="Arrestin_domain-protein"/>
</dbReference>
<dbReference type="Proteomes" id="UP001479436">
    <property type="component" value="Unassembled WGS sequence"/>
</dbReference>